<feature type="transmembrane region" description="Helical" evidence="6">
    <location>
        <begin position="21"/>
        <end position="41"/>
    </location>
</feature>
<feature type="domain" description="MacB-like periplasmic core" evidence="8">
    <location>
        <begin position="20"/>
        <end position="243"/>
    </location>
</feature>
<dbReference type="EMBL" id="JAJEWP010000003">
    <property type="protein sequence ID" value="MCC2617031.1"/>
    <property type="molecule type" value="Genomic_DNA"/>
</dbReference>
<feature type="transmembrane region" description="Helical" evidence="6">
    <location>
        <begin position="352"/>
        <end position="379"/>
    </location>
</feature>
<sequence length="837" mass="92293">MLSNYLLTAWRNIHKNALFSAINIIGLAVGLMSCILILLFVRSETGYDQWIPNSDKVARLHTAYTPPGRPPFLTVRSAGMMMPAVRDYLRNDIEAGVRLVQFGTTVQRDGEGFAESATFVDGSFFDVLDLPFAHGSAQSSFTDEMNFLVTERIANKYFGRTDVVGETLTLCCVQDRAMDVAITGVLKDLPDNTHLNIDLLIYLPTQVFANIPGVLDTWTSVNVYTYFKLRENATLAGTQERLTHWINTESPFVEMAKNTFGGLPEGTQVSDMVQHKLMALEDLHLRAHEDAGNMGDLSPMGDQAMVVTFTLIAGLVLFIACINFMNLATARASQRAREVAMRKVLGATRGQVAIQFLAEAIALVMLSLLVALIAVELVLPVYNDILGKQLTFEVFNDPTLLLILVGGGLLVGVLAGSYPALVLSRYMPAQILKASKSNDSGASTRLRSALVVCQFSISIGLLICTAVIFAQTRHANSIDVGYQSDDKLVLNIRAAGDNLDSLRQQLLNLPEITSVVYSSEAPTQDNENNQNFTLLSSSDQGEQVTELLNYHNMGLGFFEAYDVQPLAGRLFDEAHGTDRMQRAEEGETRQASAIVNESAARKLGFASPQQAIGQVLQGHVSGPGMQQLTIIGVIPDIYFRSIKFDIRPSVYMMNPDRFRVASLQFDTNDLPALMAKVEDVWSQHVPMQPISLSVLSEMMVAQYHNEDVQMRLFTAFAVLAVLVACLGLYGLAAFSAERRTKEIGIRKVMGARVRDIVMLLLWQFSRPVLLANAIAWPLACWWTVEWLQSFPYRLETWWLLPICAVVGGGSLMIAWLTIGGNAARVARANPVNALRFE</sequence>
<keyword evidence="4 6" id="KW-1133">Transmembrane helix</keyword>
<dbReference type="RefSeq" id="WP_229160915.1">
    <property type="nucleotide sequence ID" value="NZ_JAJEWP010000003.1"/>
</dbReference>
<name>A0ABS8GAB0_9ALTE</name>
<keyword evidence="10" id="KW-1185">Reference proteome</keyword>
<dbReference type="InterPro" id="IPR025857">
    <property type="entry name" value="MacB_PCD"/>
</dbReference>
<feature type="transmembrane region" description="Helical" evidence="6">
    <location>
        <begin position="798"/>
        <end position="818"/>
    </location>
</feature>
<keyword evidence="2" id="KW-1003">Cell membrane</keyword>
<feature type="transmembrane region" description="Helical" evidence="6">
    <location>
        <begin position="712"/>
        <end position="735"/>
    </location>
</feature>
<reference evidence="9 10" key="1">
    <citation type="submission" date="2021-10" db="EMBL/GenBank/DDBJ databases">
        <title>Draft genome of Aestuariibacter halophilus JC2043.</title>
        <authorList>
            <person name="Emsley S.A."/>
            <person name="Pfannmuller K.M."/>
            <person name="Ushijima B."/>
            <person name="Saw J.H."/>
            <person name="Videau P."/>
        </authorList>
    </citation>
    <scope>NUCLEOTIDE SEQUENCE [LARGE SCALE GENOMIC DNA]</scope>
    <source>
        <strain evidence="9 10">JC2043</strain>
    </source>
</reference>
<evidence type="ECO:0000313" key="10">
    <source>
        <dbReference type="Proteomes" id="UP001520878"/>
    </source>
</evidence>
<evidence type="ECO:0000256" key="4">
    <source>
        <dbReference type="ARBA" id="ARBA00022989"/>
    </source>
</evidence>
<keyword evidence="3 6" id="KW-0812">Transmembrane</keyword>
<evidence type="ECO:0000259" key="8">
    <source>
        <dbReference type="Pfam" id="PF12704"/>
    </source>
</evidence>
<feature type="domain" description="ABC3 transporter permease C-terminal" evidence="7">
    <location>
        <begin position="311"/>
        <end position="425"/>
    </location>
</feature>
<keyword evidence="5 6" id="KW-0472">Membrane</keyword>
<feature type="transmembrane region" description="Helical" evidence="6">
    <location>
        <begin position="399"/>
        <end position="427"/>
    </location>
</feature>
<feature type="transmembrane region" description="Helical" evidence="6">
    <location>
        <begin position="304"/>
        <end position="327"/>
    </location>
</feature>
<dbReference type="Pfam" id="PF12704">
    <property type="entry name" value="MacB_PCD"/>
    <property type="match status" value="2"/>
</dbReference>
<feature type="domain" description="ABC3 transporter permease C-terminal" evidence="7">
    <location>
        <begin position="715"/>
        <end position="817"/>
    </location>
</feature>
<organism evidence="9 10">
    <name type="scientific">Fluctibacter halophilus</name>
    <dbReference type="NCBI Taxonomy" id="226011"/>
    <lineage>
        <taxon>Bacteria</taxon>
        <taxon>Pseudomonadati</taxon>
        <taxon>Pseudomonadota</taxon>
        <taxon>Gammaproteobacteria</taxon>
        <taxon>Alteromonadales</taxon>
        <taxon>Alteromonadaceae</taxon>
        <taxon>Fluctibacter</taxon>
    </lineage>
</organism>
<dbReference type="PANTHER" id="PTHR30572:SF18">
    <property type="entry name" value="ABC-TYPE MACROLIDE FAMILY EXPORT SYSTEM PERMEASE COMPONENT 2"/>
    <property type="match status" value="1"/>
</dbReference>
<dbReference type="Pfam" id="PF02687">
    <property type="entry name" value="FtsX"/>
    <property type="match status" value="2"/>
</dbReference>
<dbReference type="InterPro" id="IPR050250">
    <property type="entry name" value="Macrolide_Exporter_MacB"/>
</dbReference>
<protein>
    <submittedName>
        <fullName evidence="9">ABC transporter permease</fullName>
    </submittedName>
</protein>
<evidence type="ECO:0000259" key="7">
    <source>
        <dbReference type="Pfam" id="PF02687"/>
    </source>
</evidence>
<evidence type="ECO:0000256" key="6">
    <source>
        <dbReference type="SAM" id="Phobius"/>
    </source>
</evidence>
<comment type="subcellular location">
    <subcellularLocation>
        <location evidence="1">Cell membrane</location>
        <topology evidence="1">Multi-pass membrane protein</topology>
    </subcellularLocation>
</comment>
<feature type="domain" description="MacB-like periplasmic core" evidence="8">
    <location>
        <begin position="456"/>
        <end position="678"/>
    </location>
</feature>
<proteinExistence type="predicted"/>
<evidence type="ECO:0000256" key="3">
    <source>
        <dbReference type="ARBA" id="ARBA00022692"/>
    </source>
</evidence>
<evidence type="ECO:0000256" key="5">
    <source>
        <dbReference type="ARBA" id="ARBA00023136"/>
    </source>
</evidence>
<comment type="caution">
    <text evidence="9">The sequence shown here is derived from an EMBL/GenBank/DDBJ whole genome shotgun (WGS) entry which is preliminary data.</text>
</comment>
<feature type="transmembrane region" description="Helical" evidence="6">
    <location>
        <begin position="448"/>
        <end position="470"/>
    </location>
</feature>
<evidence type="ECO:0000256" key="2">
    <source>
        <dbReference type="ARBA" id="ARBA00022475"/>
    </source>
</evidence>
<dbReference type="PANTHER" id="PTHR30572">
    <property type="entry name" value="MEMBRANE COMPONENT OF TRANSPORTER-RELATED"/>
    <property type="match status" value="1"/>
</dbReference>
<evidence type="ECO:0000313" key="9">
    <source>
        <dbReference type="EMBL" id="MCC2617031.1"/>
    </source>
</evidence>
<dbReference type="InterPro" id="IPR003838">
    <property type="entry name" value="ABC3_permease_C"/>
</dbReference>
<evidence type="ECO:0000256" key="1">
    <source>
        <dbReference type="ARBA" id="ARBA00004651"/>
    </source>
</evidence>
<accession>A0ABS8GAB0</accession>
<dbReference type="Proteomes" id="UP001520878">
    <property type="component" value="Unassembled WGS sequence"/>
</dbReference>
<feature type="transmembrane region" description="Helical" evidence="6">
    <location>
        <begin position="756"/>
        <end position="778"/>
    </location>
</feature>
<gene>
    <name evidence="9" type="ORF">LJ739_12330</name>
</gene>